<keyword evidence="4" id="KW-0963">Cytoplasm</keyword>
<keyword evidence="5" id="KW-0472">Membrane</keyword>
<dbReference type="PANTHER" id="PTHR31220">
    <property type="entry name" value="HYCCIN RELATED"/>
    <property type="match status" value="1"/>
</dbReference>
<evidence type="ECO:0000313" key="9">
    <source>
        <dbReference type="Proteomes" id="UP001489004"/>
    </source>
</evidence>
<evidence type="ECO:0000256" key="2">
    <source>
        <dbReference type="ARBA" id="ARBA00004514"/>
    </source>
</evidence>
<evidence type="ECO:0000256" key="3">
    <source>
        <dbReference type="ARBA" id="ARBA00022475"/>
    </source>
</evidence>
<evidence type="ECO:0000256" key="4">
    <source>
        <dbReference type="ARBA" id="ARBA00022490"/>
    </source>
</evidence>
<comment type="similarity">
    <text evidence="6">Belongs to the Hyccin family.</text>
</comment>
<dbReference type="AlphaFoldDB" id="A0AAW1PNF1"/>
<feature type="compositionally biased region" description="Low complexity" evidence="7">
    <location>
        <begin position="493"/>
        <end position="509"/>
    </location>
</feature>
<dbReference type="GO" id="GO:0072659">
    <property type="term" value="P:protein localization to plasma membrane"/>
    <property type="evidence" value="ECO:0007669"/>
    <property type="project" value="TreeGrafter"/>
</dbReference>
<name>A0AAW1PNF1_9CHLO</name>
<gene>
    <name evidence="8" type="ORF">WJX72_001139</name>
</gene>
<reference evidence="8 9" key="1">
    <citation type="journal article" date="2024" name="Nat. Commun.">
        <title>Phylogenomics reveals the evolutionary origins of lichenization in chlorophyte algae.</title>
        <authorList>
            <person name="Puginier C."/>
            <person name="Libourel C."/>
            <person name="Otte J."/>
            <person name="Skaloud P."/>
            <person name="Haon M."/>
            <person name="Grisel S."/>
            <person name="Petersen M."/>
            <person name="Berrin J.G."/>
            <person name="Delaux P.M."/>
            <person name="Dal Grande F."/>
            <person name="Keller J."/>
        </authorList>
    </citation>
    <scope>NUCLEOTIDE SEQUENCE [LARGE SCALE GENOMIC DNA]</scope>
    <source>
        <strain evidence="8 9">SAG 2043</strain>
    </source>
</reference>
<accession>A0AAW1PNF1</accession>
<evidence type="ECO:0000256" key="5">
    <source>
        <dbReference type="ARBA" id="ARBA00023136"/>
    </source>
</evidence>
<protein>
    <submittedName>
        <fullName evidence="8">Uncharacterized protein</fullName>
    </submittedName>
</protein>
<keyword evidence="3" id="KW-1003">Cell membrane</keyword>
<dbReference type="Proteomes" id="UP001489004">
    <property type="component" value="Unassembled WGS sequence"/>
</dbReference>
<dbReference type="Pfam" id="PF09790">
    <property type="entry name" value="Hyccin"/>
    <property type="match status" value="1"/>
</dbReference>
<evidence type="ECO:0000256" key="7">
    <source>
        <dbReference type="SAM" id="MobiDB-lite"/>
    </source>
</evidence>
<dbReference type="EMBL" id="JALJOR010000009">
    <property type="protein sequence ID" value="KAK9811285.1"/>
    <property type="molecule type" value="Genomic_DNA"/>
</dbReference>
<feature type="compositionally biased region" description="Low complexity" evidence="7">
    <location>
        <begin position="449"/>
        <end position="480"/>
    </location>
</feature>
<evidence type="ECO:0000256" key="1">
    <source>
        <dbReference type="ARBA" id="ARBA00004236"/>
    </source>
</evidence>
<evidence type="ECO:0000256" key="6">
    <source>
        <dbReference type="ARBA" id="ARBA00034482"/>
    </source>
</evidence>
<organism evidence="8 9">
    <name type="scientific">[Myrmecia] bisecta</name>
    <dbReference type="NCBI Taxonomy" id="41462"/>
    <lineage>
        <taxon>Eukaryota</taxon>
        <taxon>Viridiplantae</taxon>
        <taxon>Chlorophyta</taxon>
        <taxon>core chlorophytes</taxon>
        <taxon>Trebouxiophyceae</taxon>
        <taxon>Trebouxiales</taxon>
        <taxon>Trebouxiaceae</taxon>
        <taxon>Myrmecia</taxon>
    </lineage>
</organism>
<dbReference type="InterPro" id="IPR018619">
    <property type="entry name" value="Hyccin"/>
</dbReference>
<dbReference type="PANTHER" id="PTHR31220:SF1">
    <property type="entry name" value="GH21176P"/>
    <property type="match status" value="1"/>
</dbReference>
<feature type="region of interest" description="Disordered" evidence="7">
    <location>
        <begin position="443"/>
        <end position="519"/>
    </location>
</feature>
<sequence>MTSAVTRVPPYVAKELQVITEERPLEDRLNAAQLAGDGAPAKQNGTQFVEACTSPPAATAKPAFERRSSNMVLEVPSVSPDTTAEQFAERLATLLLSRGSHSALASALQPLLQALQQQADSPPGQRDPHKLPLWNLVGQPQLEAAMLSYFSQPAFGSESDPVCQWLYDWYRSDRAPLLHRFVARFAPHLATQFLLNPVASGSSGSSGGSSSGRGSLPGLEAVLVAVYEQQPAQQGIEHLPDLSQQSVYHVPHGAAARVAVTQKLAREPSMSSSARSAHSVMPPGVAALFGSSKVKTPKMLRGVHTWQRDVVAAAAFRAFTVWMTTFSDEAVAEFAQLAYSLGAAGCSWAHAEADCTMQEQLKLGQSLPVVPATAGAASCSHRVSLTTNLLEPVGTFAAGAVEAASRAASSAFMGLSRTARETAAIASVQEDDPDLVPISEVVHPETSDSTPGGAAGPSQAAPGAATGKVRLADSSSGSSRVDSEVDSAHVRVALANGSSKASGSGSRALGNGGAPHHSAPVAEAVATPPALLLRDCVIGAVLVLHVRATYELSPEGMILTQALVAQIKPAS</sequence>
<evidence type="ECO:0000313" key="8">
    <source>
        <dbReference type="EMBL" id="KAK9811285.1"/>
    </source>
</evidence>
<dbReference type="GO" id="GO:0005886">
    <property type="term" value="C:plasma membrane"/>
    <property type="evidence" value="ECO:0007669"/>
    <property type="project" value="UniProtKB-SubCell"/>
</dbReference>
<keyword evidence="9" id="KW-1185">Reference proteome</keyword>
<proteinExistence type="inferred from homology"/>
<comment type="caution">
    <text evidence="8">The sequence shown here is derived from an EMBL/GenBank/DDBJ whole genome shotgun (WGS) entry which is preliminary data.</text>
</comment>
<dbReference type="GO" id="GO:0005829">
    <property type="term" value="C:cytosol"/>
    <property type="evidence" value="ECO:0007669"/>
    <property type="project" value="UniProtKB-SubCell"/>
</dbReference>
<comment type="subcellular location">
    <subcellularLocation>
        <location evidence="1">Cell membrane</location>
    </subcellularLocation>
    <subcellularLocation>
        <location evidence="2">Cytoplasm</location>
        <location evidence="2">Cytosol</location>
    </subcellularLocation>
</comment>
<dbReference type="GO" id="GO:0046854">
    <property type="term" value="P:phosphatidylinositol phosphate biosynthetic process"/>
    <property type="evidence" value="ECO:0007669"/>
    <property type="project" value="TreeGrafter"/>
</dbReference>